<sequence>MRLSSVLSSHNNNESIEVESFVDKDKYVENAEDASDGIIVVSSGDFIELDIGTIVLPFFSTTCNDNIQFVSHTKLHCLVVNNKMISIDCVLKCVDSQRCSNCQSLIQAWFLVEADDIFAHTPKVHILKHNFRLPDHIKLPIETKDQFSELLGKAEIAYKERLGAGSIIYLRSAFEKITHIVGDDAGVAIYKPNGKTKPFDQVLTLVDERCSIIPEQYSANRYEIFSQLSEIAHGNSDEKSALDKYYALRRLVMGIIDNVEKNKEKIKNNHEIQQALRAIGIGNGDEANE</sequence>
<proteinExistence type="predicted"/>
<name>A0A1M7S0Q8_9BACT</name>
<dbReference type="EMBL" id="FRDI01000002">
    <property type="protein sequence ID" value="SHN52025.1"/>
    <property type="molecule type" value="Genomic_DNA"/>
</dbReference>
<dbReference type="OrthoDB" id="5175471at2"/>
<accession>A0A1M7S0Q8</accession>
<reference evidence="1 2" key="1">
    <citation type="submission" date="2016-12" db="EMBL/GenBank/DDBJ databases">
        <authorList>
            <person name="Song W.-J."/>
            <person name="Kurnit D.M."/>
        </authorList>
    </citation>
    <scope>NUCLEOTIDE SEQUENCE [LARGE SCALE GENOMIC DNA]</scope>
    <source>
        <strain evidence="1 2">DSM 11393</strain>
    </source>
</reference>
<protein>
    <submittedName>
        <fullName evidence="1">Uncharacterized protein</fullName>
    </submittedName>
</protein>
<dbReference type="Proteomes" id="UP000186469">
    <property type="component" value="Unassembled WGS sequence"/>
</dbReference>
<organism evidence="1 2">
    <name type="scientific">Desulfovibrio litoralis DSM 11393</name>
    <dbReference type="NCBI Taxonomy" id="1121455"/>
    <lineage>
        <taxon>Bacteria</taxon>
        <taxon>Pseudomonadati</taxon>
        <taxon>Thermodesulfobacteriota</taxon>
        <taxon>Desulfovibrionia</taxon>
        <taxon>Desulfovibrionales</taxon>
        <taxon>Desulfovibrionaceae</taxon>
        <taxon>Desulfovibrio</taxon>
    </lineage>
</organism>
<keyword evidence="2" id="KW-1185">Reference proteome</keyword>
<dbReference type="AlphaFoldDB" id="A0A1M7S0Q8"/>
<dbReference type="RefSeq" id="WP_072695979.1">
    <property type="nucleotide sequence ID" value="NZ_FRDI01000002.1"/>
</dbReference>
<gene>
    <name evidence="1" type="ORF">SAMN02745728_00411</name>
</gene>
<evidence type="ECO:0000313" key="2">
    <source>
        <dbReference type="Proteomes" id="UP000186469"/>
    </source>
</evidence>
<evidence type="ECO:0000313" key="1">
    <source>
        <dbReference type="EMBL" id="SHN52025.1"/>
    </source>
</evidence>
<dbReference type="STRING" id="1121455.SAMN02745728_00411"/>